<evidence type="ECO:0000256" key="2">
    <source>
        <dbReference type="ARBA" id="ARBA00022692"/>
    </source>
</evidence>
<dbReference type="GO" id="GO:0016020">
    <property type="term" value="C:membrane"/>
    <property type="evidence" value="ECO:0007669"/>
    <property type="project" value="UniProtKB-SubCell"/>
</dbReference>
<gene>
    <name evidence="8" type="ORF">ISF6_4146</name>
</gene>
<feature type="transmembrane region" description="Helical" evidence="6">
    <location>
        <begin position="353"/>
        <end position="370"/>
    </location>
</feature>
<feature type="domain" description="Major facilitator superfamily (MFS) profile" evidence="7">
    <location>
        <begin position="35"/>
        <end position="405"/>
    </location>
</feature>
<evidence type="ECO:0000313" key="9">
    <source>
        <dbReference type="Proteomes" id="UP000037660"/>
    </source>
</evidence>
<feature type="region of interest" description="Disordered" evidence="5">
    <location>
        <begin position="1"/>
        <end position="25"/>
    </location>
</feature>
<proteinExistence type="predicted"/>
<dbReference type="STRING" id="1547922.ISF6_4146"/>
<dbReference type="PROSITE" id="PS50850">
    <property type="entry name" value="MFS"/>
    <property type="match status" value="1"/>
</dbReference>
<feature type="transmembrane region" description="Helical" evidence="6">
    <location>
        <begin position="157"/>
        <end position="181"/>
    </location>
</feature>
<evidence type="ECO:0000313" key="8">
    <source>
        <dbReference type="EMBL" id="GAP37952.1"/>
    </source>
</evidence>
<dbReference type="PANTHER" id="PTHR23514">
    <property type="entry name" value="BYPASS OF STOP CODON PROTEIN 6"/>
    <property type="match status" value="1"/>
</dbReference>
<dbReference type="CDD" id="cd17393">
    <property type="entry name" value="MFS_MosC_like"/>
    <property type="match status" value="1"/>
</dbReference>
<evidence type="ECO:0000256" key="1">
    <source>
        <dbReference type="ARBA" id="ARBA00004141"/>
    </source>
</evidence>
<feature type="transmembrane region" description="Helical" evidence="6">
    <location>
        <begin position="376"/>
        <end position="399"/>
    </location>
</feature>
<evidence type="ECO:0000256" key="4">
    <source>
        <dbReference type="ARBA" id="ARBA00023136"/>
    </source>
</evidence>
<reference evidence="9" key="1">
    <citation type="submission" date="2015-07" db="EMBL/GenBank/DDBJ databases">
        <title>Discovery of a poly(ethylene terephthalate assimilation.</title>
        <authorList>
            <person name="Yoshida S."/>
            <person name="Hiraga K."/>
            <person name="Takehana T."/>
            <person name="Taniguchi I."/>
            <person name="Yamaji H."/>
            <person name="Maeda Y."/>
            <person name="Toyohara K."/>
            <person name="Miyamoto K."/>
            <person name="Kimura Y."/>
            <person name="Oda K."/>
        </authorList>
    </citation>
    <scope>NUCLEOTIDE SEQUENCE [LARGE SCALE GENOMIC DNA]</scope>
    <source>
        <strain evidence="9">NBRC 110686 / TISTR 2288 / 201-F6</strain>
    </source>
</reference>
<dbReference type="EMBL" id="BBYR01000064">
    <property type="protein sequence ID" value="GAP37952.1"/>
    <property type="molecule type" value="Genomic_DNA"/>
</dbReference>
<keyword evidence="3 6" id="KW-1133">Transmembrane helix</keyword>
<feature type="transmembrane region" description="Helical" evidence="6">
    <location>
        <begin position="69"/>
        <end position="89"/>
    </location>
</feature>
<dbReference type="PANTHER" id="PTHR23514:SF13">
    <property type="entry name" value="INNER MEMBRANE PROTEIN YBJJ"/>
    <property type="match status" value="1"/>
</dbReference>
<reference evidence="8 9" key="2">
    <citation type="journal article" date="2016" name="Science">
        <title>A bacterium that degrades and assimilates poly(ethylene terephthalate).</title>
        <authorList>
            <person name="Yoshida S."/>
            <person name="Hiraga K."/>
            <person name="Takehana T."/>
            <person name="Taniguchi I."/>
            <person name="Yamaji H."/>
            <person name="Maeda Y."/>
            <person name="Toyohara K."/>
            <person name="Miyamoto K."/>
            <person name="Kimura Y."/>
            <person name="Oda K."/>
        </authorList>
    </citation>
    <scope>NUCLEOTIDE SEQUENCE [LARGE SCALE GENOMIC DNA]</scope>
    <source>
        <strain evidence="9">NBRC 110686 / TISTR 2288 / 201-F6</strain>
    </source>
</reference>
<name>A0A0K8P5S8_PISS1</name>
<keyword evidence="2 6" id="KW-0812">Transmembrane</keyword>
<sequence length="405" mass="40541">MTRPAGAAAAGDAATPPASATAGAAAPDRARLSQARRANRLHFALLGLQGGAWGVHIPSLKAQYGLDAAGLSTVLFAIASGAVLSLWVAGRVVARWGVRRALAGSLLAMAAMLALALHWPSLGWLLPAMLLHGAAMSLYDVAINAEGTALESLSRRAVMGGLHGMFSAGGMLGAALAALLLRAGVDAAWQLAVVGGLLAGLGLAAWPHMLEQHPAAPGERPPQAFAWPRGRLLLIGALAFAGLTAEGVLYNWSVLYMKQELGQPQAVAGLAFAVFSGAMAGARFAGDALRARVPDARLLAFGALLSALSMAVVLPLAHPVVALVGFAGVGIGLALVAPILYGAATRVPGVSRAAGIAAVTSVGYAGFLVGPPLVGALAQAVSLGAAMGLVVLASLLLALGARRIG</sequence>
<accession>A0A0K8P5S8</accession>
<evidence type="ECO:0000256" key="3">
    <source>
        <dbReference type="ARBA" id="ARBA00022989"/>
    </source>
</evidence>
<dbReference type="InterPro" id="IPR011701">
    <property type="entry name" value="MFS"/>
</dbReference>
<dbReference type="InterPro" id="IPR051788">
    <property type="entry name" value="MFS_Transporter"/>
</dbReference>
<comment type="subcellular location">
    <subcellularLocation>
        <location evidence="1">Membrane</location>
        <topology evidence="1">Multi-pass membrane protein</topology>
    </subcellularLocation>
</comment>
<feature type="transmembrane region" description="Helical" evidence="6">
    <location>
        <begin position="265"/>
        <end position="286"/>
    </location>
</feature>
<feature type="transmembrane region" description="Helical" evidence="6">
    <location>
        <begin position="101"/>
        <end position="119"/>
    </location>
</feature>
<dbReference type="Gene3D" id="1.20.1250.20">
    <property type="entry name" value="MFS general substrate transporter like domains"/>
    <property type="match status" value="2"/>
</dbReference>
<comment type="caution">
    <text evidence="8">The sequence shown here is derived from an EMBL/GenBank/DDBJ whole genome shotgun (WGS) entry which is preliminary data.</text>
</comment>
<feature type="transmembrane region" description="Helical" evidence="6">
    <location>
        <begin position="298"/>
        <end position="317"/>
    </location>
</feature>
<feature type="transmembrane region" description="Helical" evidence="6">
    <location>
        <begin position="187"/>
        <end position="210"/>
    </location>
</feature>
<dbReference type="AlphaFoldDB" id="A0A0K8P5S8"/>
<dbReference type="InterPro" id="IPR036259">
    <property type="entry name" value="MFS_trans_sf"/>
</dbReference>
<dbReference type="GO" id="GO:0022857">
    <property type="term" value="F:transmembrane transporter activity"/>
    <property type="evidence" value="ECO:0007669"/>
    <property type="project" value="InterPro"/>
</dbReference>
<evidence type="ECO:0000259" key="7">
    <source>
        <dbReference type="PROSITE" id="PS50850"/>
    </source>
</evidence>
<dbReference type="RefSeq" id="WP_082368539.1">
    <property type="nucleotide sequence ID" value="NZ_BBYR01000064.1"/>
</dbReference>
<organism evidence="8 9">
    <name type="scientific">Piscinibacter sakaiensis</name>
    <name type="common">Ideonella sakaiensis</name>
    <dbReference type="NCBI Taxonomy" id="1547922"/>
    <lineage>
        <taxon>Bacteria</taxon>
        <taxon>Pseudomonadati</taxon>
        <taxon>Pseudomonadota</taxon>
        <taxon>Betaproteobacteria</taxon>
        <taxon>Burkholderiales</taxon>
        <taxon>Sphaerotilaceae</taxon>
        <taxon>Piscinibacter</taxon>
    </lineage>
</organism>
<feature type="transmembrane region" description="Helical" evidence="6">
    <location>
        <begin position="323"/>
        <end position="341"/>
    </location>
</feature>
<feature type="transmembrane region" description="Helical" evidence="6">
    <location>
        <begin position="41"/>
        <end position="57"/>
    </location>
</feature>
<dbReference type="Pfam" id="PF07690">
    <property type="entry name" value="MFS_1"/>
    <property type="match status" value="1"/>
</dbReference>
<dbReference type="InterPro" id="IPR020846">
    <property type="entry name" value="MFS_dom"/>
</dbReference>
<feature type="transmembrane region" description="Helical" evidence="6">
    <location>
        <begin position="125"/>
        <end position="145"/>
    </location>
</feature>
<feature type="transmembrane region" description="Helical" evidence="6">
    <location>
        <begin position="231"/>
        <end position="253"/>
    </location>
</feature>
<dbReference type="SUPFAM" id="SSF103473">
    <property type="entry name" value="MFS general substrate transporter"/>
    <property type="match status" value="1"/>
</dbReference>
<dbReference type="OrthoDB" id="9810941at2"/>
<evidence type="ECO:0000256" key="6">
    <source>
        <dbReference type="SAM" id="Phobius"/>
    </source>
</evidence>
<keyword evidence="4 6" id="KW-0472">Membrane</keyword>
<protein>
    <submittedName>
        <fullName evidence="8">Membrane protein mosC</fullName>
    </submittedName>
</protein>
<dbReference type="Proteomes" id="UP000037660">
    <property type="component" value="Unassembled WGS sequence"/>
</dbReference>
<keyword evidence="9" id="KW-1185">Reference proteome</keyword>
<evidence type="ECO:0000256" key="5">
    <source>
        <dbReference type="SAM" id="MobiDB-lite"/>
    </source>
</evidence>